<comment type="caution">
    <text evidence="2">The sequence shown here is derived from an EMBL/GenBank/DDBJ whole genome shotgun (WGS) entry which is preliminary data.</text>
</comment>
<evidence type="ECO:0000313" key="2">
    <source>
        <dbReference type="EMBL" id="KAH7076194.1"/>
    </source>
</evidence>
<feature type="transmembrane region" description="Helical" evidence="1">
    <location>
        <begin position="20"/>
        <end position="42"/>
    </location>
</feature>
<keyword evidence="1" id="KW-1133">Transmembrane helix</keyword>
<keyword evidence="3" id="KW-1185">Reference proteome</keyword>
<dbReference type="EMBL" id="JAGMVJ010000019">
    <property type="protein sequence ID" value="KAH7076194.1"/>
    <property type="molecule type" value="Genomic_DNA"/>
</dbReference>
<evidence type="ECO:0000313" key="3">
    <source>
        <dbReference type="Proteomes" id="UP000813461"/>
    </source>
</evidence>
<dbReference type="Pfam" id="PF13826">
    <property type="entry name" value="Monooxy_af470-like"/>
    <property type="match status" value="1"/>
</dbReference>
<dbReference type="OrthoDB" id="3202396at2759"/>
<protein>
    <recommendedName>
        <fullName evidence="4">Monooxygenase</fullName>
    </recommendedName>
</protein>
<proteinExistence type="predicted"/>
<evidence type="ECO:0008006" key="4">
    <source>
        <dbReference type="Google" id="ProtNLM"/>
    </source>
</evidence>
<keyword evidence="1" id="KW-0812">Transmembrane</keyword>
<name>A0A8K0QXM5_9PLEO</name>
<dbReference type="AlphaFoldDB" id="A0A8K0QXM5"/>
<organism evidence="2 3">
    <name type="scientific">Paraphoma chrysanthemicola</name>
    <dbReference type="NCBI Taxonomy" id="798071"/>
    <lineage>
        <taxon>Eukaryota</taxon>
        <taxon>Fungi</taxon>
        <taxon>Dikarya</taxon>
        <taxon>Ascomycota</taxon>
        <taxon>Pezizomycotina</taxon>
        <taxon>Dothideomycetes</taxon>
        <taxon>Pleosporomycetidae</taxon>
        <taxon>Pleosporales</taxon>
        <taxon>Pleosporineae</taxon>
        <taxon>Phaeosphaeriaceae</taxon>
        <taxon>Paraphoma</taxon>
    </lineage>
</organism>
<keyword evidence="1" id="KW-0472">Membrane</keyword>
<dbReference type="InterPro" id="IPR025444">
    <property type="entry name" value="Monooxy_af470"/>
</dbReference>
<reference evidence="2" key="1">
    <citation type="journal article" date="2021" name="Nat. Commun.">
        <title>Genetic determinants of endophytism in the Arabidopsis root mycobiome.</title>
        <authorList>
            <person name="Mesny F."/>
            <person name="Miyauchi S."/>
            <person name="Thiergart T."/>
            <person name="Pickel B."/>
            <person name="Atanasova L."/>
            <person name="Karlsson M."/>
            <person name="Huettel B."/>
            <person name="Barry K.W."/>
            <person name="Haridas S."/>
            <person name="Chen C."/>
            <person name="Bauer D."/>
            <person name="Andreopoulos W."/>
            <person name="Pangilinan J."/>
            <person name="LaButti K."/>
            <person name="Riley R."/>
            <person name="Lipzen A."/>
            <person name="Clum A."/>
            <person name="Drula E."/>
            <person name="Henrissat B."/>
            <person name="Kohler A."/>
            <person name="Grigoriev I.V."/>
            <person name="Martin F.M."/>
            <person name="Hacquard S."/>
        </authorList>
    </citation>
    <scope>NUCLEOTIDE SEQUENCE</scope>
    <source>
        <strain evidence="2">MPI-SDFR-AT-0120</strain>
    </source>
</reference>
<accession>A0A8K0QXM5</accession>
<gene>
    <name evidence="2" type="ORF">FB567DRAFT_632464</name>
</gene>
<evidence type="ECO:0000256" key="1">
    <source>
        <dbReference type="SAM" id="Phobius"/>
    </source>
</evidence>
<sequence>MSTVLDIFSAFLPTDYTVSTWLLLGATIQSLLVALLPLKVALLPPVMLLTFRFIRGFLIANGTLPNHIAKEVTHGRQTWQIPSEDKTLATKGSTESVVVLVLAASWTHPNGKFSPGSEQMNKYFAAMWQDAAENRDLYGFLGNTPGLSTVDDGTRQDAKGMTTIFLSYWKTIEGLHKFAHGKTHMKGQLWWERSAMEEFPHIGVAHETYEVPAGNWENVYHNFRPFGLANAQYPVRAKSEESLEGEEQTTSQWVSGLRHANGKDWKSMYSRMGRKAPFSVVKSS</sequence>
<dbReference type="Proteomes" id="UP000813461">
    <property type="component" value="Unassembled WGS sequence"/>
</dbReference>